<dbReference type="AlphaFoldDB" id="A0A061QUQ7"/>
<sequence length="44" mass="5117">IAHKTTQLRPWPEPSGAQEIFQRKVDRQVDRKDGHSIIYMNGVI</sequence>
<reference evidence="2" key="1">
    <citation type="submission" date="2014-05" db="EMBL/GenBank/DDBJ databases">
        <title>The transcriptome of the halophilic microalga Tetraselmis sp. GSL018 isolated from the Great Salt Lake, Utah.</title>
        <authorList>
            <person name="Jinkerson R.E."/>
            <person name="D'Adamo S."/>
            <person name="Posewitz M.C."/>
        </authorList>
    </citation>
    <scope>NUCLEOTIDE SEQUENCE</scope>
    <source>
        <strain evidence="2">GSL018</strain>
    </source>
</reference>
<evidence type="ECO:0000256" key="1">
    <source>
        <dbReference type="SAM" id="MobiDB-lite"/>
    </source>
</evidence>
<feature type="non-terminal residue" evidence="2">
    <location>
        <position position="1"/>
    </location>
</feature>
<protein>
    <submittedName>
        <fullName evidence="2">Uncharacterized protein</fullName>
    </submittedName>
</protein>
<evidence type="ECO:0000313" key="2">
    <source>
        <dbReference type="EMBL" id="JAC62175.1"/>
    </source>
</evidence>
<organism evidence="2">
    <name type="scientific">Tetraselmis sp. GSL018</name>
    <dbReference type="NCBI Taxonomy" id="582737"/>
    <lineage>
        <taxon>Eukaryota</taxon>
        <taxon>Viridiplantae</taxon>
        <taxon>Chlorophyta</taxon>
        <taxon>core chlorophytes</taxon>
        <taxon>Chlorodendrophyceae</taxon>
        <taxon>Chlorodendrales</taxon>
        <taxon>Chlorodendraceae</taxon>
        <taxon>Tetraselmis</taxon>
    </lineage>
</organism>
<feature type="region of interest" description="Disordered" evidence="1">
    <location>
        <begin position="1"/>
        <end position="20"/>
    </location>
</feature>
<proteinExistence type="predicted"/>
<gene>
    <name evidence="2" type="ORF">TSPGSL018_24084</name>
</gene>
<accession>A0A061QUQ7</accession>
<name>A0A061QUQ7_9CHLO</name>
<dbReference type="EMBL" id="GBEZ01024857">
    <property type="protein sequence ID" value="JAC62175.1"/>
    <property type="molecule type" value="Transcribed_RNA"/>
</dbReference>